<evidence type="ECO:0000313" key="2">
    <source>
        <dbReference type="Proteomes" id="UP000191024"/>
    </source>
</evidence>
<keyword evidence="2" id="KW-1185">Reference proteome</keyword>
<gene>
    <name evidence="1" type="ORF">LAMI_0B00584G</name>
</gene>
<evidence type="ECO:0000313" key="1">
    <source>
        <dbReference type="EMBL" id="SCU80039.1"/>
    </source>
</evidence>
<dbReference type="AlphaFoldDB" id="A0A1G4IT64"/>
<dbReference type="Proteomes" id="UP000191024">
    <property type="component" value="Chromosome B"/>
</dbReference>
<proteinExistence type="predicted"/>
<name>A0A1G4IT64_9SACH</name>
<dbReference type="OrthoDB" id="4039633at2759"/>
<protein>
    <submittedName>
        <fullName evidence="1">LAMI_0B00584g1_1</fullName>
    </submittedName>
</protein>
<reference evidence="1 2" key="1">
    <citation type="submission" date="2016-03" db="EMBL/GenBank/DDBJ databases">
        <authorList>
            <person name="Devillers H."/>
        </authorList>
    </citation>
    <scope>NUCLEOTIDE SEQUENCE [LARGE SCALE GENOMIC DNA]</scope>
    <source>
        <strain evidence="1">CBS 11717</strain>
    </source>
</reference>
<sequence length="70" mass="8168">MSTIRCPQCDSELKRCLILQNYSMVICPNIQCEFPFNEHKTLDGIVYTEDKEILSFAKQRLENGEKKAQQ</sequence>
<dbReference type="EMBL" id="LT598464">
    <property type="protein sequence ID" value="SCU80039.1"/>
    <property type="molecule type" value="Genomic_DNA"/>
</dbReference>
<organism evidence="1 2">
    <name type="scientific">Lachancea mirantina</name>
    <dbReference type="NCBI Taxonomy" id="1230905"/>
    <lineage>
        <taxon>Eukaryota</taxon>
        <taxon>Fungi</taxon>
        <taxon>Dikarya</taxon>
        <taxon>Ascomycota</taxon>
        <taxon>Saccharomycotina</taxon>
        <taxon>Saccharomycetes</taxon>
        <taxon>Saccharomycetales</taxon>
        <taxon>Saccharomycetaceae</taxon>
        <taxon>Lachancea</taxon>
    </lineage>
</organism>
<accession>A0A1G4IT64</accession>